<name>A0A8J4YPE0_CHIOP</name>
<accession>A0A8J4YPE0</accession>
<keyword evidence="3" id="KW-1185">Reference proteome</keyword>
<evidence type="ECO:0000256" key="1">
    <source>
        <dbReference type="SAM" id="MobiDB-lite"/>
    </source>
</evidence>
<dbReference type="EMBL" id="JACEEZ010000187">
    <property type="protein sequence ID" value="KAG0730453.1"/>
    <property type="molecule type" value="Genomic_DNA"/>
</dbReference>
<feature type="region of interest" description="Disordered" evidence="1">
    <location>
        <begin position="128"/>
        <end position="164"/>
    </location>
</feature>
<gene>
    <name evidence="2" type="ORF">GWK47_028237</name>
</gene>
<feature type="region of interest" description="Disordered" evidence="1">
    <location>
        <begin position="217"/>
        <end position="245"/>
    </location>
</feature>
<reference evidence="2" key="1">
    <citation type="submission" date="2020-07" db="EMBL/GenBank/DDBJ databases">
        <title>The High-quality genome of the commercially important snow crab, Chionoecetes opilio.</title>
        <authorList>
            <person name="Jeong J.-H."/>
            <person name="Ryu S."/>
        </authorList>
    </citation>
    <scope>NUCLEOTIDE SEQUENCE</scope>
    <source>
        <strain evidence="2">MADBK_172401_WGS</strain>
        <tissue evidence="2">Digestive gland</tissue>
    </source>
</reference>
<proteinExistence type="predicted"/>
<evidence type="ECO:0000313" key="2">
    <source>
        <dbReference type="EMBL" id="KAG0730453.1"/>
    </source>
</evidence>
<sequence>MRLLGGLQPAPDRCYYHFLPPGGAGHVSGVLDGHQPQSGGGAVGSDVPPRHSVPPVTKRGPVLPLSGSNRAVSEVYAVCPARDLGRAHQRVLPAAPGGAHGFTAGNCVAVTLRRGGPQGGGALWVGAGTRPPATAGTRCPRHGQPESSSPPTPSTSRRKTLATRRPHMHCTLVARAPIWSRFCITQALTISDPHHGPHGVVLEHLEPLLLTGESAMSTGANNPPGSARRQYTGGGQRRWPGVKPRQGPRITFSLALVLSLR</sequence>
<feature type="region of interest" description="Disordered" evidence="1">
    <location>
        <begin position="30"/>
        <end position="65"/>
    </location>
</feature>
<comment type="caution">
    <text evidence="2">The sequence shown here is derived from an EMBL/GenBank/DDBJ whole genome shotgun (WGS) entry which is preliminary data.</text>
</comment>
<evidence type="ECO:0000313" key="3">
    <source>
        <dbReference type="Proteomes" id="UP000770661"/>
    </source>
</evidence>
<dbReference type="Proteomes" id="UP000770661">
    <property type="component" value="Unassembled WGS sequence"/>
</dbReference>
<dbReference type="AlphaFoldDB" id="A0A8J4YPE0"/>
<organism evidence="2 3">
    <name type="scientific">Chionoecetes opilio</name>
    <name type="common">Atlantic snow crab</name>
    <name type="synonym">Cancer opilio</name>
    <dbReference type="NCBI Taxonomy" id="41210"/>
    <lineage>
        <taxon>Eukaryota</taxon>
        <taxon>Metazoa</taxon>
        <taxon>Ecdysozoa</taxon>
        <taxon>Arthropoda</taxon>
        <taxon>Crustacea</taxon>
        <taxon>Multicrustacea</taxon>
        <taxon>Malacostraca</taxon>
        <taxon>Eumalacostraca</taxon>
        <taxon>Eucarida</taxon>
        <taxon>Decapoda</taxon>
        <taxon>Pleocyemata</taxon>
        <taxon>Brachyura</taxon>
        <taxon>Eubrachyura</taxon>
        <taxon>Majoidea</taxon>
        <taxon>Majidae</taxon>
        <taxon>Chionoecetes</taxon>
    </lineage>
</organism>
<protein>
    <submittedName>
        <fullName evidence="2">Uncharacterized protein</fullName>
    </submittedName>
</protein>